<reference evidence="11 12" key="1">
    <citation type="journal article" date="2011" name="Genome Biol. Evol.">
        <title>Integration of the genetic map and genome assembly of fugu facilitates insights into distinct features of genome evolution in teleosts and mammals.</title>
        <authorList>
            <person name="Kai W."/>
            <person name="Kikuchi K."/>
            <person name="Tohari S."/>
            <person name="Chew A.K."/>
            <person name="Tay A."/>
            <person name="Fujiwara A."/>
            <person name="Hosoya S."/>
            <person name="Suetake H."/>
            <person name="Naruse K."/>
            <person name="Brenner S."/>
            <person name="Suzuki Y."/>
            <person name="Venkatesh B."/>
        </authorList>
    </citation>
    <scope>NUCLEOTIDE SEQUENCE [LARGE SCALE GENOMIC DNA]</scope>
</reference>
<sequence length="342" mass="37926">QVHDNSPGHQAGLEPFFDFIISICDTRLNRDNDTLIQLLNMNVERPIKMLLYSSKTLAVRETTVVPSSMWGGQGLIGVSIRFCSFDRANENVWHILEVERDSPAALAGLRAQTDYIIGTDTLMNESDDLFSTVEEYQGKELKLYVYNTETDNCREVLITPNGDWGGDGSLGCSIGYGYLHRVPRLLPGHSRRVRVPSHTSCRTPEGLTEVRQHVFSEKRIPWTWQSSVMSQRLSALQVSLSAVIPTEPIPSTALGQPLLSSNPTGLWPLSGTPSDFPSVSATAPPLVAHYTTKTMTKCALQTSVTSSEALPKTVGPVSGRDFHQRRMYVDHHGNWLHMPNPV</sequence>
<dbReference type="Proteomes" id="UP000005226">
    <property type="component" value="Chromosome 1"/>
</dbReference>
<evidence type="ECO:0000256" key="3">
    <source>
        <dbReference type="ARBA" id="ARBA00022553"/>
    </source>
</evidence>
<comment type="subcellular location">
    <subcellularLocation>
        <location evidence="1">Golgi apparatus membrane</location>
    </subcellularLocation>
</comment>
<keyword evidence="9" id="KW-0862">Zinc</keyword>
<gene>
    <name evidence="11" type="primary">gorasp2</name>
</gene>
<organism evidence="11 12">
    <name type="scientific">Takifugu rubripes</name>
    <name type="common">Japanese pufferfish</name>
    <name type="synonym">Fugu rubripes</name>
    <dbReference type="NCBI Taxonomy" id="31033"/>
    <lineage>
        <taxon>Eukaryota</taxon>
        <taxon>Metazoa</taxon>
        <taxon>Chordata</taxon>
        <taxon>Craniata</taxon>
        <taxon>Vertebrata</taxon>
        <taxon>Euteleostomi</taxon>
        <taxon>Actinopterygii</taxon>
        <taxon>Neopterygii</taxon>
        <taxon>Teleostei</taxon>
        <taxon>Neoteleostei</taxon>
        <taxon>Acanthomorphata</taxon>
        <taxon>Eupercaria</taxon>
        <taxon>Tetraodontiformes</taxon>
        <taxon>Tetradontoidea</taxon>
        <taxon>Tetraodontidae</taxon>
        <taxon>Takifugu</taxon>
    </lineage>
</organism>
<evidence type="ECO:0000313" key="12">
    <source>
        <dbReference type="Proteomes" id="UP000005226"/>
    </source>
</evidence>
<dbReference type="FunFam" id="2.30.42.10:FF:000056">
    <property type="entry name" value="Golgi reassembly-stacking protein 2 isoform 1"/>
    <property type="match status" value="1"/>
</dbReference>
<evidence type="ECO:0000256" key="8">
    <source>
        <dbReference type="ARBA" id="ARBA00023288"/>
    </source>
</evidence>
<feature type="binding site" evidence="9">
    <location>
        <position position="83"/>
    </location>
    <ligand>
        <name>Zn(2+)</name>
        <dbReference type="ChEBI" id="CHEBI:29105"/>
    </ligand>
</feature>
<keyword evidence="6" id="KW-0333">Golgi apparatus</keyword>
<evidence type="ECO:0000256" key="9">
    <source>
        <dbReference type="PIRSR" id="PIRSR607583-1"/>
    </source>
</evidence>
<evidence type="ECO:0000256" key="4">
    <source>
        <dbReference type="ARBA" id="ARBA00022707"/>
    </source>
</evidence>
<dbReference type="Gene3D" id="2.30.42.10">
    <property type="match status" value="2"/>
</dbReference>
<keyword evidence="12" id="KW-1185">Reference proteome</keyword>
<feature type="domain" description="PDZ GRASP-type" evidence="10">
    <location>
        <begin position="91"/>
        <end position="179"/>
    </location>
</feature>
<keyword evidence="5" id="KW-0677">Repeat</keyword>
<dbReference type="InterPro" id="IPR007583">
    <property type="entry name" value="GRASP55_65"/>
</dbReference>
<dbReference type="AlphaFoldDB" id="A0A674NTE4"/>
<dbReference type="InterPro" id="IPR036034">
    <property type="entry name" value="PDZ_sf"/>
</dbReference>
<evidence type="ECO:0000256" key="7">
    <source>
        <dbReference type="ARBA" id="ARBA00023136"/>
    </source>
</evidence>
<name>A0A674NTE4_TAKRU</name>
<keyword evidence="7" id="KW-0472">Membrane</keyword>
<dbReference type="Pfam" id="PF04495">
    <property type="entry name" value="GRASP55_65"/>
    <property type="match status" value="1"/>
</dbReference>
<evidence type="ECO:0000256" key="5">
    <source>
        <dbReference type="ARBA" id="ARBA00022737"/>
    </source>
</evidence>
<dbReference type="SUPFAM" id="SSF50156">
    <property type="entry name" value="PDZ domain-like"/>
    <property type="match status" value="1"/>
</dbReference>
<dbReference type="GO" id="GO:0046872">
    <property type="term" value="F:metal ion binding"/>
    <property type="evidence" value="ECO:0007669"/>
    <property type="project" value="UniProtKB-KW"/>
</dbReference>
<evidence type="ECO:0000256" key="1">
    <source>
        <dbReference type="ARBA" id="ARBA00004394"/>
    </source>
</evidence>
<dbReference type="InterPro" id="IPR024958">
    <property type="entry name" value="GRASP_PDZ"/>
</dbReference>
<keyword evidence="9" id="KW-0479">Metal-binding</keyword>
<dbReference type="GO" id="GO:0000139">
    <property type="term" value="C:Golgi membrane"/>
    <property type="evidence" value="ECO:0007669"/>
    <property type="project" value="UniProtKB-SubCell"/>
</dbReference>
<evidence type="ECO:0000256" key="2">
    <source>
        <dbReference type="ARBA" id="ARBA00007144"/>
    </source>
</evidence>
<dbReference type="PANTHER" id="PTHR12893">
    <property type="entry name" value="GOLGI REASSEMBLY STACKING PROTEIN GRASP"/>
    <property type="match status" value="1"/>
</dbReference>
<dbReference type="FunFam" id="2.30.42.10:FF:000026">
    <property type="entry name" value="Golgi reassembly stacking protein 2"/>
    <property type="match status" value="1"/>
</dbReference>
<reference evidence="11" key="3">
    <citation type="submission" date="2025-09" db="UniProtKB">
        <authorList>
            <consortium name="Ensembl"/>
        </authorList>
    </citation>
    <scope>IDENTIFICATION</scope>
</reference>
<dbReference type="Ensembl" id="ENSTRUT00000069785.1">
    <property type="protein sequence ID" value="ENSTRUP00000076729.1"/>
    <property type="gene ID" value="ENSTRUG00000028511.1"/>
</dbReference>
<dbReference type="PANTHER" id="PTHR12893:SF1">
    <property type="entry name" value="GOLGI REASSEMBLY-STACKING PROTEIN 2"/>
    <property type="match status" value="1"/>
</dbReference>
<evidence type="ECO:0000256" key="6">
    <source>
        <dbReference type="ARBA" id="ARBA00023034"/>
    </source>
</evidence>
<proteinExistence type="inferred from homology"/>
<dbReference type="PROSITE" id="PS51865">
    <property type="entry name" value="PDZ_GRASP"/>
    <property type="match status" value="2"/>
</dbReference>
<evidence type="ECO:0000313" key="11">
    <source>
        <dbReference type="Ensembl" id="ENSTRUP00000076729.1"/>
    </source>
</evidence>
<dbReference type="InParanoid" id="A0A674NTE4"/>
<keyword evidence="8" id="KW-0449">Lipoprotein</keyword>
<feature type="domain" description="PDZ GRASP-type" evidence="10">
    <location>
        <begin position="1"/>
        <end position="85"/>
    </location>
</feature>
<comment type="similarity">
    <text evidence="2">Belongs to the GORASP family.</text>
</comment>
<evidence type="ECO:0000259" key="10">
    <source>
        <dbReference type="PROSITE" id="PS51865"/>
    </source>
</evidence>
<accession>A0A674NTE4</accession>
<dbReference type="GeneTree" id="ENSGT00390000008686"/>
<keyword evidence="4" id="KW-0519">Myristate</keyword>
<keyword evidence="3" id="KW-0597">Phosphoprotein</keyword>
<dbReference type="GO" id="GO:0007030">
    <property type="term" value="P:Golgi organization"/>
    <property type="evidence" value="ECO:0007669"/>
    <property type="project" value="TreeGrafter"/>
</dbReference>
<protein>
    <submittedName>
        <fullName evidence="11">Golgi reassembly stacking protein 2</fullName>
    </submittedName>
</protein>
<reference evidence="11" key="2">
    <citation type="submission" date="2025-08" db="UniProtKB">
        <authorList>
            <consortium name="Ensembl"/>
        </authorList>
    </citation>
    <scope>IDENTIFICATION</scope>
</reference>